<evidence type="ECO:0000259" key="5">
    <source>
        <dbReference type="SMART" id="SM00984"/>
    </source>
</evidence>
<sequence length="438" mass="48689">MNKEKICCIGLGYIGLPTATMFAVNGHQVVGVDVQDYVIDTINDGDIHIEEPGLKEMVKGAVMEGNLSASLEPVEADVFIIAVPTPLTENKTANLEYVKDATESILPYLKKDNLVIIESTIAPRTTEDVVLPILKKSNLELGEKLFVAHCPERVLPGQIIQELVNNNRIIGGINEKSALKARKIYKSFVQANMYITDATTAEMVKLMENTYRDVNIALANELAKVSEENKIDIWEAIALANKHPRVNVHLPGPGVGGHCLAVDPWFIVESAPEKAKMIELSRNINDSMPEFVVRNVKEILFGIGDPKISIFGITYKGNVDDLRESPVLEIIEILESENINSCIYDPHISEPQKSEYGLSELEESVSGSDIIIIGADHNEFEDIDPAKLAPKMRNTKVYDTKNILDKEKWEKAGFEVIKIGDYSDYAWHKEYGVAELDK</sequence>
<proteinExistence type="inferred from homology"/>
<dbReference type="GO" id="GO:0016628">
    <property type="term" value="F:oxidoreductase activity, acting on the CH-CH group of donors, NAD or NADP as acceptor"/>
    <property type="evidence" value="ECO:0007669"/>
    <property type="project" value="InterPro"/>
</dbReference>
<feature type="domain" description="UDP-glucose/GDP-mannose dehydrogenase C-terminal" evidence="5">
    <location>
        <begin position="309"/>
        <end position="406"/>
    </location>
</feature>
<gene>
    <name evidence="6" type="ORF">SAMN04488597_13213</name>
</gene>
<dbReference type="InterPro" id="IPR014027">
    <property type="entry name" value="UDP-Glc/GDP-Man_DH_C"/>
</dbReference>
<dbReference type="PIRSF" id="PIRSF000124">
    <property type="entry name" value="UDPglc_GDPman_dh"/>
    <property type="match status" value="1"/>
</dbReference>
<name>A0A1G6SQ64_9FIRM</name>
<dbReference type="Pfam" id="PF03720">
    <property type="entry name" value="UDPG_MGDP_dh_C"/>
    <property type="match status" value="1"/>
</dbReference>
<dbReference type="SUPFAM" id="SSF51735">
    <property type="entry name" value="NAD(P)-binding Rossmann-fold domains"/>
    <property type="match status" value="1"/>
</dbReference>
<protein>
    <submittedName>
        <fullName evidence="6">UDP-N-acetyl-D-mannosaminuronic acid dehydrogenase</fullName>
    </submittedName>
</protein>
<dbReference type="AlphaFoldDB" id="A0A1G6SQ64"/>
<accession>A0A1G6SQ64</accession>
<dbReference type="InterPro" id="IPR017476">
    <property type="entry name" value="UDP-Glc/GDP-Man"/>
</dbReference>
<evidence type="ECO:0000256" key="3">
    <source>
        <dbReference type="ARBA" id="ARBA00023027"/>
    </source>
</evidence>
<evidence type="ECO:0000256" key="1">
    <source>
        <dbReference type="ARBA" id="ARBA00006601"/>
    </source>
</evidence>
<dbReference type="PANTHER" id="PTHR43491:SF2">
    <property type="entry name" value="UDP-N-ACETYL-D-MANNOSAMINE DEHYDROGENASE"/>
    <property type="match status" value="1"/>
</dbReference>
<dbReference type="Pfam" id="PF03721">
    <property type="entry name" value="UDPG_MGDP_dh_N"/>
    <property type="match status" value="1"/>
</dbReference>
<reference evidence="6 7" key="1">
    <citation type="submission" date="2016-10" db="EMBL/GenBank/DDBJ databases">
        <authorList>
            <person name="Varghese N."/>
            <person name="Submissions S."/>
        </authorList>
    </citation>
    <scope>NUCLEOTIDE SEQUENCE [LARGE SCALE GENOMIC DNA]</scope>
    <source>
        <strain evidence="6 7">WG10</strain>
    </source>
</reference>
<dbReference type="GO" id="GO:0000271">
    <property type="term" value="P:polysaccharide biosynthetic process"/>
    <property type="evidence" value="ECO:0007669"/>
    <property type="project" value="InterPro"/>
</dbReference>
<dbReference type="NCBIfam" id="TIGR03026">
    <property type="entry name" value="NDP-sugDHase"/>
    <property type="match status" value="1"/>
</dbReference>
<dbReference type="Gene3D" id="3.40.50.720">
    <property type="entry name" value="NAD(P)-binding Rossmann-like Domain"/>
    <property type="match status" value="2"/>
</dbReference>
<dbReference type="GO" id="GO:0016616">
    <property type="term" value="F:oxidoreductase activity, acting on the CH-OH group of donors, NAD or NADP as acceptor"/>
    <property type="evidence" value="ECO:0007669"/>
    <property type="project" value="InterPro"/>
</dbReference>
<dbReference type="SUPFAM" id="SSF48179">
    <property type="entry name" value="6-phosphogluconate dehydrogenase C-terminal domain-like"/>
    <property type="match status" value="1"/>
</dbReference>
<dbReference type="InterPro" id="IPR014026">
    <property type="entry name" value="UDP-Glc/GDP-Man_DH_dimer"/>
</dbReference>
<dbReference type="Proteomes" id="UP000324896">
    <property type="component" value="Unassembled WGS sequence"/>
</dbReference>
<dbReference type="InterPro" id="IPR001732">
    <property type="entry name" value="UDP-Glc/GDP-Man_DH_N"/>
</dbReference>
<dbReference type="InterPro" id="IPR036291">
    <property type="entry name" value="NAD(P)-bd_dom_sf"/>
</dbReference>
<dbReference type="InterPro" id="IPR008927">
    <property type="entry name" value="6-PGluconate_DH-like_C_sf"/>
</dbReference>
<evidence type="ECO:0000313" key="7">
    <source>
        <dbReference type="Proteomes" id="UP000324896"/>
    </source>
</evidence>
<dbReference type="Pfam" id="PF00984">
    <property type="entry name" value="UDPG_MGDP_dh"/>
    <property type="match status" value="1"/>
</dbReference>
<dbReference type="PANTHER" id="PTHR43491">
    <property type="entry name" value="UDP-N-ACETYL-D-MANNOSAMINE DEHYDROGENASE"/>
    <property type="match status" value="1"/>
</dbReference>
<organism evidence="6 7">
    <name type="scientific">Halanaerobium congolense</name>
    <dbReference type="NCBI Taxonomy" id="54121"/>
    <lineage>
        <taxon>Bacteria</taxon>
        <taxon>Bacillati</taxon>
        <taxon>Bacillota</taxon>
        <taxon>Clostridia</taxon>
        <taxon>Halanaerobiales</taxon>
        <taxon>Halanaerobiaceae</taxon>
        <taxon>Halanaerobium</taxon>
    </lineage>
</organism>
<keyword evidence="3" id="KW-0520">NAD</keyword>
<dbReference type="InterPro" id="IPR028359">
    <property type="entry name" value="UDP_ManNAc/GlcNAc_DH"/>
</dbReference>
<evidence type="ECO:0000256" key="2">
    <source>
        <dbReference type="ARBA" id="ARBA00023002"/>
    </source>
</evidence>
<dbReference type="RefSeq" id="WP_149796935.1">
    <property type="nucleotide sequence ID" value="NZ_FMYT01000032.1"/>
</dbReference>
<evidence type="ECO:0000256" key="4">
    <source>
        <dbReference type="PIRNR" id="PIRNR000124"/>
    </source>
</evidence>
<comment type="similarity">
    <text evidence="1 4">Belongs to the UDP-glucose/GDP-mannose dehydrogenase family.</text>
</comment>
<evidence type="ECO:0000313" key="6">
    <source>
        <dbReference type="EMBL" id="SDD19030.1"/>
    </source>
</evidence>
<dbReference type="EMBL" id="FMYT01000032">
    <property type="protein sequence ID" value="SDD19030.1"/>
    <property type="molecule type" value="Genomic_DNA"/>
</dbReference>
<dbReference type="SMART" id="SM00984">
    <property type="entry name" value="UDPG_MGDP_dh_C"/>
    <property type="match status" value="1"/>
</dbReference>
<dbReference type="SUPFAM" id="SSF52413">
    <property type="entry name" value="UDP-glucose/GDP-mannose dehydrogenase C-terminal domain"/>
    <property type="match status" value="1"/>
</dbReference>
<dbReference type="InterPro" id="IPR036220">
    <property type="entry name" value="UDP-Glc/GDP-Man_DH_C_sf"/>
</dbReference>
<dbReference type="GO" id="GO:0051287">
    <property type="term" value="F:NAD binding"/>
    <property type="evidence" value="ECO:0007669"/>
    <property type="project" value="InterPro"/>
</dbReference>
<dbReference type="PIRSF" id="PIRSF500136">
    <property type="entry name" value="UDP_ManNAc_DH"/>
    <property type="match status" value="1"/>
</dbReference>
<keyword evidence="2" id="KW-0560">Oxidoreductase</keyword>